<name>A0ACB7J8B7_PLECO</name>
<organism evidence="1 2">
    <name type="scientific">Pleurotus cornucopiae</name>
    <name type="common">Cornucopia mushroom</name>
    <dbReference type="NCBI Taxonomy" id="5321"/>
    <lineage>
        <taxon>Eukaryota</taxon>
        <taxon>Fungi</taxon>
        <taxon>Dikarya</taxon>
        <taxon>Basidiomycota</taxon>
        <taxon>Agaricomycotina</taxon>
        <taxon>Agaricomycetes</taxon>
        <taxon>Agaricomycetidae</taxon>
        <taxon>Agaricales</taxon>
        <taxon>Pleurotineae</taxon>
        <taxon>Pleurotaceae</taxon>
        <taxon>Pleurotus</taxon>
    </lineage>
</organism>
<accession>A0ACB7J8B7</accession>
<gene>
    <name evidence="1" type="ORF">CCMSSC00406_0008706</name>
</gene>
<dbReference type="EMBL" id="WQMT02000002">
    <property type="protein sequence ID" value="KAG9226044.1"/>
    <property type="molecule type" value="Genomic_DNA"/>
</dbReference>
<protein>
    <submittedName>
        <fullName evidence="1">Uncharacterized protein</fullName>
    </submittedName>
</protein>
<proteinExistence type="predicted"/>
<reference evidence="1 2" key="1">
    <citation type="journal article" date="2021" name="Appl. Environ. Microbiol.">
        <title>Genetic linkage and physical mapping for an oyster mushroom Pleurotus cornucopiae and QTL analysis for the trait cap color.</title>
        <authorList>
            <person name="Zhang Y."/>
            <person name="Gao W."/>
            <person name="Sonnenberg A."/>
            <person name="Chen Q."/>
            <person name="Zhang J."/>
            <person name="Huang C."/>
        </authorList>
    </citation>
    <scope>NUCLEOTIDE SEQUENCE [LARGE SCALE GENOMIC DNA]</scope>
    <source>
        <strain evidence="1">CCMSSC00406</strain>
    </source>
</reference>
<keyword evidence="2" id="KW-1185">Reference proteome</keyword>
<evidence type="ECO:0000313" key="1">
    <source>
        <dbReference type="EMBL" id="KAG9226044.1"/>
    </source>
</evidence>
<sequence>MKKRTNSDIDTNVSDYKVGKRRKASSNKGKSKAAVSEIGAWPEHFQSALNTVLAFVSSRKHLATTFPVVRTSVENLLKQPLELAKVAELKALLPDVIKFAYIPKVEHIIHGESRPDPFTPSSSTGHIDDDTDHVLILDFAENSKGRKSQNPGFSLAPPPALTPTAAKKLVEKRNTLLVQAINELIAATPSGEDPVALLQSAGRDHIPINPSASHATFSEFSEAVSSQVPDPSHRPSISSILSELESQSWYRNQIVERREFDVRDGKTGDLDEPLSPSIKQALATARNISSLYTHQATAINALAKGENVIVSTSTASGKSVIYQVSSSLTSAGVMDSNTSSVQVPVLRFLEEDASATAIFVYPTKALAQDQKAAMERLLVSCPGLEHIQLHMMVIHCQSTAQVTTAASYFIPPNLVRIYVGYNYMKKYALQDMIHAAILPHEELWRSFMTRLKLFAVDELHYYSNLFGRVCAAVGNSSVRFVSCSATISNPSMHMKNIFGVDDAVSVTEDGAPSGHKDFIIWSPPLIDEAEPALGRKSSLSEATGLMRYLMKRGIRCILFCKIRKACELAMKTLRADLSAEGRHDILQKTVAYRGGYSPEDRRRIETDAFSGNLLGIVATNALELGVDIGVLDAVIMLGFPVTIASFRQQAGRAGRRAQDALAVLVPDMFPVDQHYLNHPEDLWDGPINDILVDLQSEVILEGERQIHALQASTDASIAHLQCAAHEMPVSTEDEVYFGPSLKHICETRLTKDADGWYHPHTKFLPSPSRHISIRGVQEEKYAVVDVTKDTYPVIIEETEVSRALFEIYEGGVFIHQGLTFIVREVSHDTKMAKVIRADVSWTTEPRDFTDINAAQTYRIKALKDSPQRSFFGKVHIYTKVFGFFKVRHKQILDSVDVETPPWERDSTGMWLDVPKSALMIMEEVTFCTPFLAIAHVVQADINAAEAIHSAQHAFLNQFAMAADLRTECKAAEKEYKKAESSRKRPARLIFYDTPGRGGGVAAKAFDQSYAILHKAMSTVEGCSCFEGCTNCILSPACKENNAVYSKLGALIVLKGILALNMDVKEISQETRPMRGLPTIVEAGPVPVVSGVEVEPAKS</sequence>
<comment type="caution">
    <text evidence="1">The sequence shown here is derived from an EMBL/GenBank/DDBJ whole genome shotgun (WGS) entry which is preliminary data.</text>
</comment>
<evidence type="ECO:0000313" key="2">
    <source>
        <dbReference type="Proteomes" id="UP000824881"/>
    </source>
</evidence>
<dbReference type="Proteomes" id="UP000824881">
    <property type="component" value="Unassembled WGS sequence"/>
</dbReference>